<feature type="transmembrane region" description="Helical" evidence="8">
    <location>
        <begin position="607"/>
        <end position="632"/>
    </location>
</feature>
<evidence type="ECO:0000256" key="5">
    <source>
        <dbReference type="ARBA" id="ARBA00022801"/>
    </source>
</evidence>
<feature type="domain" description="EGF-like" evidence="9 10">
    <location>
        <begin position="492"/>
        <end position="503"/>
    </location>
</feature>
<evidence type="ECO:0000256" key="3">
    <source>
        <dbReference type="ARBA" id="ARBA00022670"/>
    </source>
</evidence>
<dbReference type="InterPro" id="IPR029058">
    <property type="entry name" value="AB_hydrolase_fold"/>
</dbReference>
<keyword evidence="2 7" id="KW-0121">Carboxypeptidase</keyword>
<dbReference type="InterPro" id="IPR018202">
    <property type="entry name" value="Ser_caboxypep_ser_AS"/>
</dbReference>
<dbReference type="PRINTS" id="PR00724">
    <property type="entry name" value="CRBOXYPTASEC"/>
</dbReference>
<keyword evidence="3 7" id="KW-0645">Protease</keyword>
<dbReference type="EMBL" id="CAMPGE010002702">
    <property type="protein sequence ID" value="CAI2361512.1"/>
    <property type="molecule type" value="Genomic_DNA"/>
</dbReference>
<proteinExistence type="inferred from homology"/>
<dbReference type="Gene3D" id="2.10.25.10">
    <property type="entry name" value="Laminin"/>
    <property type="match status" value="1"/>
</dbReference>
<accession>A0AAD1U3C3</accession>
<evidence type="ECO:0000256" key="7">
    <source>
        <dbReference type="RuleBase" id="RU361156"/>
    </source>
</evidence>
<dbReference type="AlphaFoldDB" id="A0AAD1U3C3"/>
<evidence type="ECO:0000259" key="10">
    <source>
        <dbReference type="PROSITE" id="PS01186"/>
    </source>
</evidence>
<evidence type="ECO:0000256" key="8">
    <source>
        <dbReference type="SAM" id="Phobius"/>
    </source>
</evidence>
<dbReference type="Pfam" id="PF23106">
    <property type="entry name" value="EGF_Teneurin"/>
    <property type="match status" value="1"/>
</dbReference>
<dbReference type="InterPro" id="IPR001563">
    <property type="entry name" value="Peptidase_S10"/>
</dbReference>
<dbReference type="PROSITE" id="PS00131">
    <property type="entry name" value="CARBOXYPEPT_SER_SER"/>
    <property type="match status" value="1"/>
</dbReference>
<dbReference type="SUPFAM" id="SSF53474">
    <property type="entry name" value="alpha/beta-Hydrolases"/>
    <property type="match status" value="1"/>
</dbReference>
<dbReference type="EC" id="3.4.16.-" evidence="7"/>
<dbReference type="Pfam" id="PF00450">
    <property type="entry name" value="Peptidase_S10"/>
    <property type="match status" value="1"/>
</dbReference>
<evidence type="ECO:0000313" key="11">
    <source>
        <dbReference type="EMBL" id="CAI2361512.1"/>
    </source>
</evidence>
<dbReference type="PROSITE" id="PS00022">
    <property type="entry name" value="EGF_1"/>
    <property type="match status" value="1"/>
</dbReference>
<sequence>MAIFNKSYWLCNIVIFLTVSLFEYIYAQECPEMEDKVVDLKGFDHLGYTFPCMYSGFVQVHQQTDSSLYYWFFRDESLSDTAPLFIWLNGGPGASSQIGNLMELGPLKLVRTGSGDIQVHSLTGQAWTEAANIIFLDQPVGVGYSFGDQVYTSEQQVRENSIAFIKGFYQKHPEMRNRDLYVTGESYGGKYQPNIADAFLEYNKDNAETDQIPLKGIIVGNGYVDPYTQRMHARTLSLALGTVQFEYIPQLDILEKRCEEATRANLTEAPKVCAQINSYITTVDGGMDRYDARYPATNSSTQEADLEEYLNDPEVCDQLHVSELSTKERKYAYKNHTVYDNLLSDGMKSYTSLYDKLLEQGLPILLFVGNLDRIDGPVGVQEWMNELQWQYMPDFHSDPGSIYYYKRDGDDKLTVGGNFRQFKNLHYLTIYTAGHLVPSTQLAMSRSMIKDMISSQKLLCHADDPLSCRLDKISCYYMKNCSENGQCINGKCHCDEGFYGADCSIKPDILKTSALRLTPETWAHYTWNSTEDFEVSIIGGNTILEVFAMEGEIPTRDLHNLYHSGHDVKFIVKGTERTHFISIFNKDPHQVSDYEIHAAPVGDYPHWLLWTSIGLGAAVITLAGVNFFLIAFR</sequence>
<keyword evidence="8" id="KW-1133">Transmembrane helix</keyword>
<dbReference type="Gene3D" id="3.40.50.1820">
    <property type="entry name" value="alpha/beta hydrolase"/>
    <property type="match status" value="1"/>
</dbReference>
<keyword evidence="4" id="KW-0732">Signal</keyword>
<evidence type="ECO:0000313" key="12">
    <source>
        <dbReference type="Proteomes" id="UP001295684"/>
    </source>
</evidence>
<dbReference type="GO" id="GO:0006508">
    <property type="term" value="P:proteolysis"/>
    <property type="evidence" value="ECO:0007669"/>
    <property type="project" value="UniProtKB-KW"/>
</dbReference>
<dbReference type="InterPro" id="IPR000742">
    <property type="entry name" value="EGF"/>
</dbReference>
<dbReference type="PANTHER" id="PTHR11802">
    <property type="entry name" value="SERINE PROTEASE FAMILY S10 SERINE CARBOXYPEPTIDASE"/>
    <property type="match status" value="1"/>
</dbReference>
<evidence type="ECO:0000256" key="2">
    <source>
        <dbReference type="ARBA" id="ARBA00022645"/>
    </source>
</evidence>
<evidence type="ECO:0000256" key="1">
    <source>
        <dbReference type="ARBA" id="ARBA00009431"/>
    </source>
</evidence>
<comment type="similarity">
    <text evidence="1 7">Belongs to the peptidase S10 family.</text>
</comment>
<comment type="caution">
    <text evidence="11">The sequence shown here is derived from an EMBL/GenBank/DDBJ whole genome shotgun (WGS) entry which is preliminary data.</text>
</comment>
<protein>
    <recommendedName>
        <fullName evidence="7">Carboxypeptidase</fullName>
        <ecNumber evidence="7">3.4.16.-</ecNumber>
    </recommendedName>
</protein>
<gene>
    <name evidence="11" type="ORF">ECRASSUSDP1_LOCUS2823</name>
</gene>
<keyword evidence="5 7" id="KW-0378">Hydrolase</keyword>
<keyword evidence="6" id="KW-0325">Glycoprotein</keyword>
<keyword evidence="8" id="KW-0472">Membrane</keyword>
<reference evidence="11" key="1">
    <citation type="submission" date="2023-07" db="EMBL/GenBank/DDBJ databases">
        <authorList>
            <consortium name="AG Swart"/>
            <person name="Singh M."/>
            <person name="Singh A."/>
            <person name="Seah K."/>
            <person name="Emmerich C."/>
        </authorList>
    </citation>
    <scope>NUCLEOTIDE SEQUENCE</scope>
    <source>
        <strain evidence="11">DP1</strain>
    </source>
</reference>
<dbReference type="PROSITE" id="PS01186">
    <property type="entry name" value="EGF_2"/>
    <property type="match status" value="1"/>
</dbReference>
<dbReference type="Proteomes" id="UP001295684">
    <property type="component" value="Unassembled WGS sequence"/>
</dbReference>
<keyword evidence="12" id="KW-1185">Reference proteome</keyword>
<name>A0AAD1U3C3_EUPCR</name>
<organism evidence="11 12">
    <name type="scientific">Euplotes crassus</name>
    <dbReference type="NCBI Taxonomy" id="5936"/>
    <lineage>
        <taxon>Eukaryota</taxon>
        <taxon>Sar</taxon>
        <taxon>Alveolata</taxon>
        <taxon>Ciliophora</taxon>
        <taxon>Intramacronucleata</taxon>
        <taxon>Spirotrichea</taxon>
        <taxon>Hypotrichia</taxon>
        <taxon>Euplotida</taxon>
        <taxon>Euplotidae</taxon>
        <taxon>Moneuplotes</taxon>
    </lineage>
</organism>
<dbReference type="GO" id="GO:0004185">
    <property type="term" value="F:serine-type carboxypeptidase activity"/>
    <property type="evidence" value="ECO:0007669"/>
    <property type="project" value="UniProtKB-UniRule"/>
</dbReference>
<dbReference type="PANTHER" id="PTHR11802:SF113">
    <property type="entry name" value="SERINE CARBOXYPEPTIDASE CTSA-4.1"/>
    <property type="match status" value="1"/>
</dbReference>
<feature type="transmembrane region" description="Helical" evidence="8">
    <location>
        <begin position="7"/>
        <end position="27"/>
    </location>
</feature>
<evidence type="ECO:0000256" key="4">
    <source>
        <dbReference type="ARBA" id="ARBA00022729"/>
    </source>
</evidence>
<evidence type="ECO:0000256" key="6">
    <source>
        <dbReference type="ARBA" id="ARBA00023180"/>
    </source>
</evidence>
<evidence type="ECO:0000259" key="9">
    <source>
        <dbReference type="PROSITE" id="PS00022"/>
    </source>
</evidence>
<keyword evidence="8" id="KW-0812">Transmembrane</keyword>